<evidence type="ECO:0000256" key="5">
    <source>
        <dbReference type="SAM" id="MobiDB-lite"/>
    </source>
</evidence>
<dbReference type="PANTHER" id="PTHR30146:SF148">
    <property type="entry name" value="HTH-TYPE TRANSCRIPTIONAL REPRESSOR PURR-RELATED"/>
    <property type="match status" value="1"/>
</dbReference>
<dbReference type="InterPro" id="IPR028082">
    <property type="entry name" value="Peripla_BP_I"/>
</dbReference>
<dbReference type="SUPFAM" id="SSF47413">
    <property type="entry name" value="lambda repressor-like DNA-binding domains"/>
    <property type="match status" value="1"/>
</dbReference>
<gene>
    <name evidence="7" type="ORF">E1757_19740</name>
</gene>
<name>A0A4R5KK79_9BACL</name>
<keyword evidence="1" id="KW-0678">Repressor</keyword>
<dbReference type="CDD" id="cd01392">
    <property type="entry name" value="HTH_LacI"/>
    <property type="match status" value="1"/>
</dbReference>
<comment type="caution">
    <text evidence="7">The sequence shown here is derived from an EMBL/GenBank/DDBJ whole genome shotgun (WGS) entry which is preliminary data.</text>
</comment>
<keyword evidence="8" id="KW-1185">Reference proteome</keyword>
<feature type="domain" description="HTH lacI-type" evidence="6">
    <location>
        <begin position="2"/>
        <end position="57"/>
    </location>
</feature>
<feature type="compositionally biased region" description="Polar residues" evidence="5">
    <location>
        <begin position="360"/>
        <end position="370"/>
    </location>
</feature>
<dbReference type="EMBL" id="SMRT01000009">
    <property type="protein sequence ID" value="TDF95951.1"/>
    <property type="molecule type" value="Genomic_DNA"/>
</dbReference>
<dbReference type="PROSITE" id="PS00356">
    <property type="entry name" value="HTH_LACI_1"/>
    <property type="match status" value="1"/>
</dbReference>
<dbReference type="SUPFAM" id="SSF53822">
    <property type="entry name" value="Periplasmic binding protein-like I"/>
    <property type="match status" value="1"/>
</dbReference>
<dbReference type="SMART" id="SM00354">
    <property type="entry name" value="HTH_LACI"/>
    <property type="match status" value="1"/>
</dbReference>
<dbReference type="GO" id="GO:0003700">
    <property type="term" value="F:DNA-binding transcription factor activity"/>
    <property type="evidence" value="ECO:0007669"/>
    <property type="project" value="TreeGrafter"/>
</dbReference>
<feature type="region of interest" description="Disordered" evidence="5">
    <location>
        <begin position="335"/>
        <end position="370"/>
    </location>
</feature>
<dbReference type="OrthoDB" id="1639518at2"/>
<dbReference type="InterPro" id="IPR046335">
    <property type="entry name" value="LacI/GalR-like_sensor"/>
</dbReference>
<evidence type="ECO:0000256" key="3">
    <source>
        <dbReference type="ARBA" id="ARBA00023125"/>
    </source>
</evidence>
<dbReference type="InterPro" id="IPR000843">
    <property type="entry name" value="HTH_LacI"/>
</dbReference>
<dbReference type="Proteomes" id="UP000295636">
    <property type="component" value="Unassembled WGS sequence"/>
</dbReference>
<sequence>MTTIDDVAKLAGVSKSSVSRVINGNFQYMSEEMRGKIEQAIKELDYRPNSLAQSLKKKETKVIGLVVGDLNSFWSVALRGVQEECMRSGYGLMVSESAWDPEKDLENIHMMKSKRVDGLIVSPIRQHKQVDELLTSLDIPYVFADSTWDEVVSDQVVTNTVAGAVEAMEHLIQLGHTRIGTILFTLENSVRRERLEGYKEALRKHGLPLDESLIKICKAGKGTGVEAVLELLNRPDRPTAIFSTNMHLTLDVLKGVRQAGLDVPGDISVVGYDDSEWAPLLDPPLTTVAVPAFQMGVKAASLLIQKLQSKKPKKPKKIEIMPKLIIRHSAAELHPKQSADEASVVQLTDHSAAKEKTNENHSTGINSRKA</sequence>
<evidence type="ECO:0000313" key="7">
    <source>
        <dbReference type="EMBL" id="TDF95951.1"/>
    </source>
</evidence>
<dbReference type="Gene3D" id="1.10.260.40">
    <property type="entry name" value="lambda repressor-like DNA-binding domains"/>
    <property type="match status" value="1"/>
</dbReference>
<dbReference type="PROSITE" id="PS50932">
    <property type="entry name" value="HTH_LACI_2"/>
    <property type="match status" value="1"/>
</dbReference>
<dbReference type="Pfam" id="PF00356">
    <property type="entry name" value="LacI"/>
    <property type="match status" value="1"/>
</dbReference>
<evidence type="ECO:0000259" key="6">
    <source>
        <dbReference type="PROSITE" id="PS50932"/>
    </source>
</evidence>
<evidence type="ECO:0000256" key="1">
    <source>
        <dbReference type="ARBA" id="ARBA00022491"/>
    </source>
</evidence>
<evidence type="ECO:0000256" key="4">
    <source>
        <dbReference type="ARBA" id="ARBA00023163"/>
    </source>
</evidence>
<evidence type="ECO:0000256" key="2">
    <source>
        <dbReference type="ARBA" id="ARBA00023015"/>
    </source>
</evidence>
<dbReference type="InterPro" id="IPR010982">
    <property type="entry name" value="Lambda_DNA-bd_dom_sf"/>
</dbReference>
<dbReference type="GO" id="GO:0000976">
    <property type="term" value="F:transcription cis-regulatory region binding"/>
    <property type="evidence" value="ECO:0007669"/>
    <property type="project" value="TreeGrafter"/>
</dbReference>
<protein>
    <submittedName>
        <fullName evidence="7">LacI family transcriptional regulator</fullName>
    </submittedName>
</protein>
<accession>A0A4R5KK79</accession>
<dbReference type="RefSeq" id="WP_133231232.1">
    <property type="nucleotide sequence ID" value="NZ_SMRT01000009.1"/>
</dbReference>
<keyword evidence="2" id="KW-0805">Transcription regulation</keyword>
<dbReference type="Pfam" id="PF13377">
    <property type="entry name" value="Peripla_BP_3"/>
    <property type="match status" value="1"/>
</dbReference>
<evidence type="ECO:0000313" key="8">
    <source>
        <dbReference type="Proteomes" id="UP000295636"/>
    </source>
</evidence>
<keyword evidence="4" id="KW-0804">Transcription</keyword>
<dbReference type="AlphaFoldDB" id="A0A4R5KK79"/>
<dbReference type="PANTHER" id="PTHR30146">
    <property type="entry name" value="LACI-RELATED TRANSCRIPTIONAL REPRESSOR"/>
    <property type="match status" value="1"/>
</dbReference>
<dbReference type="CDD" id="cd06267">
    <property type="entry name" value="PBP1_LacI_sugar_binding-like"/>
    <property type="match status" value="1"/>
</dbReference>
<dbReference type="Gene3D" id="3.40.50.2300">
    <property type="match status" value="2"/>
</dbReference>
<proteinExistence type="predicted"/>
<keyword evidence="3" id="KW-0238">DNA-binding</keyword>
<reference evidence="7 8" key="1">
    <citation type="submission" date="2019-03" db="EMBL/GenBank/DDBJ databases">
        <title>This is whole genome sequence of Paenibacillus sp MS74 strain.</title>
        <authorList>
            <person name="Trinh H.N."/>
        </authorList>
    </citation>
    <scope>NUCLEOTIDE SEQUENCE [LARGE SCALE GENOMIC DNA]</scope>
    <source>
        <strain evidence="7 8">MS74</strain>
    </source>
</reference>
<dbReference type="PRINTS" id="PR00036">
    <property type="entry name" value="HTHLACI"/>
</dbReference>
<organism evidence="7 8">
    <name type="scientific">Paenibacillus piri</name>
    <dbReference type="NCBI Taxonomy" id="2547395"/>
    <lineage>
        <taxon>Bacteria</taxon>
        <taxon>Bacillati</taxon>
        <taxon>Bacillota</taxon>
        <taxon>Bacilli</taxon>
        <taxon>Bacillales</taxon>
        <taxon>Paenibacillaceae</taxon>
        <taxon>Paenibacillus</taxon>
    </lineage>
</organism>